<dbReference type="Proteomes" id="UP000010471">
    <property type="component" value="Chromosome"/>
</dbReference>
<dbReference type="InterPro" id="IPR003018">
    <property type="entry name" value="GAF"/>
</dbReference>
<dbReference type="STRING" id="1173027.Mic7113_4035"/>
<keyword evidence="1" id="KW-0175">Coiled coil</keyword>
<dbReference type="Gene3D" id="3.30.450.40">
    <property type="match status" value="1"/>
</dbReference>
<dbReference type="eggNOG" id="COG3706">
    <property type="taxonomic scope" value="Bacteria"/>
</dbReference>
<dbReference type="NCBIfam" id="TIGR00229">
    <property type="entry name" value="sensory_box"/>
    <property type="match status" value="1"/>
</dbReference>
<evidence type="ECO:0000313" key="5">
    <source>
        <dbReference type="Proteomes" id="UP000010471"/>
    </source>
</evidence>
<sequence length="556" mass="63246">MGKYTELHLSSKLSCSKKTQMMSIQEKFCPVEAKLRESEKLHRLILNNLSDTVLITDETGAFTYICPNIKCIFGYSSQEAQELGNITNLLGNDFFEIDKFNNSREICNLEWTIRDKAGRSHTILINVKRVEIQGGTRLYSCRDITDRKIVQEALRQSHEELGKRVQERTVQLCESNALLREELIERRRAEAALRRSEDELQQANEKLIRWVDELEQRNQEMARLGKMSDFLQTCVTVEDAYSALATLVQPIFLGSSGGVFVLDTTQNQLEAVATWGLDLKSKIEFSLKECWALRRRRSRFVQHTHSKLQCQHIQADPAPNESLCVPMMTEGKVLGLLYLSSPEPGRLTNTKQKLAATVAEHLTLAISNLKLRETLKHESIHDPLTGLFNRRYMEESLKREIFRAHRQEQSVGVIMIDIDHFKQFNDTFGHDAGDKVLRELASFLQINIRNSDIACRYGGEELLLILPDASLADTQHRAEQLRQGVKQLQVEYHHQLLNRITISLGVACFPEEGLTGEAIIQAADMALYHAKKLGRDRVAVASTSALELEVHSCSSD</sequence>
<reference evidence="4 5" key="1">
    <citation type="submission" date="2012-06" db="EMBL/GenBank/DDBJ databases">
        <title>Finished chromosome of genome of Microcoleus sp. PCC 7113.</title>
        <authorList>
            <consortium name="US DOE Joint Genome Institute"/>
            <person name="Gugger M."/>
            <person name="Coursin T."/>
            <person name="Rippka R."/>
            <person name="Tandeau De Marsac N."/>
            <person name="Huntemann M."/>
            <person name="Wei C.-L."/>
            <person name="Han J."/>
            <person name="Detter J.C."/>
            <person name="Han C."/>
            <person name="Tapia R."/>
            <person name="Chen A."/>
            <person name="Kyrpides N."/>
            <person name="Mavromatis K."/>
            <person name="Markowitz V."/>
            <person name="Szeto E."/>
            <person name="Ivanova N."/>
            <person name="Pagani I."/>
            <person name="Pati A."/>
            <person name="Goodwin L."/>
            <person name="Nordberg H.P."/>
            <person name="Cantor M.N."/>
            <person name="Hua S.X."/>
            <person name="Woyke T."/>
            <person name="Kerfeld C.A."/>
        </authorList>
    </citation>
    <scope>NUCLEOTIDE SEQUENCE [LARGE SCALE GENOMIC DNA]</scope>
    <source>
        <strain evidence="4 5">PCC 7113</strain>
    </source>
</reference>
<name>K9WH49_9CYAN</name>
<dbReference type="Gene3D" id="3.30.450.20">
    <property type="entry name" value="PAS domain"/>
    <property type="match status" value="1"/>
</dbReference>
<protein>
    <submittedName>
        <fullName evidence="4">PAS domain S-box/diguanylate cyclase (GGDEF) domain-containing protein</fullName>
    </submittedName>
</protein>
<keyword evidence="5" id="KW-1185">Reference proteome</keyword>
<dbReference type="GO" id="GO:0052621">
    <property type="term" value="F:diguanylate cyclase activity"/>
    <property type="evidence" value="ECO:0007669"/>
    <property type="project" value="TreeGrafter"/>
</dbReference>
<dbReference type="SUPFAM" id="SSF55073">
    <property type="entry name" value="Nucleotide cyclase"/>
    <property type="match status" value="1"/>
</dbReference>
<dbReference type="GO" id="GO:1902201">
    <property type="term" value="P:negative regulation of bacterial-type flagellum-dependent cell motility"/>
    <property type="evidence" value="ECO:0007669"/>
    <property type="project" value="TreeGrafter"/>
</dbReference>
<dbReference type="Gene3D" id="3.30.70.270">
    <property type="match status" value="1"/>
</dbReference>
<dbReference type="GO" id="GO:0005886">
    <property type="term" value="C:plasma membrane"/>
    <property type="evidence" value="ECO:0007669"/>
    <property type="project" value="TreeGrafter"/>
</dbReference>
<dbReference type="SMART" id="SM00267">
    <property type="entry name" value="GGDEF"/>
    <property type="match status" value="1"/>
</dbReference>
<dbReference type="CDD" id="cd00130">
    <property type="entry name" value="PAS"/>
    <property type="match status" value="1"/>
</dbReference>
<dbReference type="PROSITE" id="PS50112">
    <property type="entry name" value="PAS"/>
    <property type="match status" value="1"/>
</dbReference>
<evidence type="ECO:0000259" key="2">
    <source>
        <dbReference type="PROSITE" id="PS50112"/>
    </source>
</evidence>
<dbReference type="SMART" id="SM00065">
    <property type="entry name" value="GAF"/>
    <property type="match status" value="1"/>
</dbReference>
<feature type="coiled-coil region" evidence="1">
    <location>
        <begin position="179"/>
        <end position="220"/>
    </location>
</feature>
<dbReference type="KEGG" id="mic:Mic7113_4035"/>
<dbReference type="SUPFAM" id="SSF55781">
    <property type="entry name" value="GAF domain-like"/>
    <property type="match status" value="1"/>
</dbReference>
<evidence type="ECO:0000313" key="4">
    <source>
        <dbReference type="EMBL" id="AFZ19740.1"/>
    </source>
</evidence>
<dbReference type="FunFam" id="3.30.70.270:FF:000001">
    <property type="entry name" value="Diguanylate cyclase domain protein"/>
    <property type="match status" value="1"/>
</dbReference>
<dbReference type="SUPFAM" id="SSF55785">
    <property type="entry name" value="PYP-like sensor domain (PAS domain)"/>
    <property type="match status" value="1"/>
</dbReference>
<dbReference type="PROSITE" id="PS50887">
    <property type="entry name" value="GGDEF"/>
    <property type="match status" value="1"/>
</dbReference>
<dbReference type="GO" id="GO:0043709">
    <property type="term" value="P:cell adhesion involved in single-species biofilm formation"/>
    <property type="evidence" value="ECO:0007669"/>
    <property type="project" value="TreeGrafter"/>
</dbReference>
<dbReference type="Pfam" id="PF13185">
    <property type="entry name" value="GAF_2"/>
    <property type="match status" value="1"/>
</dbReference>
<dbReference type="AlphaFoldDB" id="K9WH49"/>
<dbReference type="InterPro" id="IPR035965">
    <property type="entry name" value="PAS-like_dom_sf"/>
</dbReference>
<dbReference type="Pfam" id="PF00990">
    <property type="entry name" value="GGDEF"/>
    <property type="match status" value="1"/>
</dbReference>
<gene>
    <name evidence="4" type="ORF">Mic7113_4035</name>
</gene>
<feature type="domain" description="PAS" evidence="2">
    <location>
        <begin position="38"/>
        <end position="79"/>
    </location>
</feature>
<dbReference type="InterPro" id="IPR029016">
    <property type="entry name" value="GAF-like_dom_sf"/>
</dbReference>
<dbReference type="EMBL" id="CP003630">
    <property type="protein sequence ID" value="AFZ19740.1"/>
    <property type="molecule type" value="Genomic_DNA"/>
</dbReference>
<dbReference type="PATRIC" id="fig|1173027.3.peg.4453"/>
<dbReference type="PANTHER" id="PTHR45138">
    <property type="entry name" value="REGULATORY COMPONENTS OF SENSORY TRANSDUCTION SYSTEM"/>
    <property type="match status" value="1"/>
</dbReference>
<dbReference type="InterPro" id="IPR000014">
    <property type="entry name" value="PAS"/>
</dbReference>
<dbReference type="NCBIfam" id="TIGR00254">
    <property type="entry name" value="GGDEF"/>
    <property type="match status" value="1"/>
</dbReference>
<dbReference type="InterPro" id="IPR000160">
    <property type="entry name" value="GGDEF_dom"/>
</dbReference>
<dbReference type="eggNOG" id="COG2203">
    <property type="taxonomic scope" value="Bacteria"/>
</dbReference>
<dbReference type="InterPro" id="IPR050469">
    <property type="entry name" value="Diguanylate_Cyclase"/>
</dbReference>
<evidence type="ECO:0000256" key="1">
    <source>
        <dbReference type="SAM" id="Coils"/>
    </source>
</evidence>
<dbReference type="PANTHER" id="PTHR45138:SF9">
    <property type="entry name" value="DIGUANYLATE CYCLASE DGCM-RELATED"/>
    <property type="match status" value="1"/>
</dbReference>
<dbReference type="OrthoDB" id="9812260at2"/>
<feature type="domain" description="GGDEF" evidence="3">
    <location>
        <begin position="409"/>
        <end position="543"/>
    </location>
</feature>
<dbReference type="InterPro" id="IPR029787">
    <property type="entry name" value="Nucleotide_cyclase"/>
</dbReference>
<organism evidence="4 5">
    <name type="scientific">Allocoleopsis franciscana PCC 7113</name>
    <dbReference type="NCBI Taxonomy" id="1173027"/>
    <lineage>
        <taxon>Bacteria</taxon>
        <taxon>Bacillati</taxon>
        <taxon>Cyanobacteriota</taxon>
        <taxon>Cyanophyceae</taxon>
        <taxon>Coleofasciculales</taxon>
        <taxon>Coleofasciculaceae</taxon>
        <taxon>Allocoleopsis</taxon>
        <taxon>Allocoleopsis franciscana</taxon>
    </lineage>
</organism>
<evidence type="ECO:0000259" key="3">
    <source>
        <dbReference type="PROSITE" id="PS50887"/>
    </source>
</evidence>
<dbReference type="HOGENOM" id="CLU_000445_11_24_3"/>
<proteinExistence type="predicted"/>
<dbReference type="CDD" id="cd01949">
    <property type="entry name" value="GGDEF"/>
    <property type="match status" value="1"/>
</dbReference>
<accession>K9WH49</accession>
<dbReference type="InterPro" id="IPR043128">
    <property type="entry name" value="Rev_trsase/Diguanyl_cyclase"/>
</dbReference>